<feature type="domain" description="Fido" evidence="3">
    <location>
        <begin position="176"/>
        <end position="328"/>
    </location>
</feature>
<reference evidence="4 5" key="1">
    <citation type="submission" date="2018-06" db="EMBL/GenBank/DDBJ databases">
        <authorList>
            <consortium name="Pathogen Informatics"/>
            <person name="Doyle S."/>
        </authorList>
    </citation>
    <scope>NUCLEOTIDE SEQUENCE [LARGE SCALE GENOMIC DNA]</scope>
    <source>
        <strain evidence="4 5">NCTC12119</strain>
    </source>
</reference>
<evidence type="ECO:0000313" key="4">
    <source>
        <dbReference type="EMBL" id="SUW63366.1"/>
    </source>
</evidence>
<sequence>MKQPPALIPFSSLSGEQIESHQRYNRMLDDKDRYLPFEEFRHRLKRGDDLQLAWTLTRRARDAAIQRIDYFNEAGEQAGFNFTPSIVEVCALVDIFASQAAMQKQAASLRGAGAELSALVLEEPITSSQLEGANTTTPVARNLLESGRNARNEDEQMIVGNARLMAEIPNHLSEPLTLDLIRHFHAVGMSGIDDDKYAPGTFRQTDDVVIADYDGNIIHQPPPANLILERLQAVCDVVNNTRGRYIHPLLRACILHLMIAHEHPFRDGNGRTSRALFYWFMLKNGYEAFRYISISAFLHAAPVKYAHSYQYTEGDGMDLTYFLDYQASLLVRAVHEYLAHIDELISRRSAIDRVLFESGALGRLTSRQVTVLNIMTATPGKLFAAAEIAGSLGISDNTARASIRALVKEGVAEQVRVNDQQTLYRAKFES</sequence>
<dbReference type="EMBL" id="UIGI01000001">
    <property type="protein sequence ID" value="SUW63366.1"/>
    <property type="molecule type" value="Genomic_DNA"/>
</dbReference>
<dbReference type="InterPro" id="IPR036597">
    <property type="entry name" value="Fido-like_dom_sf"/>
</dbReference>
<organism evidence="4 5">
    <name type="scientific">Buttiauxella agrestis</name>
    <dbReference type="NCBI Taxonomy" id="82977"/>
    <lineage>
        <taxon>Bacteria</taxon>
        <taxon>Pseudomonadati</taxon>
        <taxon>Pseudomonadota</taxon>
        <taxon>Gammaproteobacteria</taxon>
        <taxon>Enterobacterales</taxon>
        <taxon>Enterobacteriaceae</taxon>
        <taxon>Buttiauxella</taxon>
    </lineage>
</organism>
<accession>A0A381C651</accession>
<evidence type="ECO:0000256" key="2">
    <source>
        <dbReference type="PIRSR" id="PIRSR640198-2"/>
    </source>
</evidence>
<keyword evidence="2" id="KW-0547">Nucleotide-binding</keyword>
<dbReference type="InterPro" id="IPR003812">
    <property type="entry name" value="Fido"/>
</dbReference>
<evidence type="ECO:0000313" key="5">
    <source>
        <dbReference type="Proteomes" id="UP000255528"/>
    </source>
</evidence>
<protein>
    <submittedName>
        <fullName evidence="4">Fic/DOC family</fullName>
    </submittedName>
</protein>
<dbReference type="SUPFAM" id="SSF140931">
    <property type="entry name" value="Fic-like"/>
    <property type="match status" value="1"/>
</dbReference>
<proteinExistence type="predicted"/>
<keyword evidence="2" id="KW-0067">ATP-binding</keyword>
<name>A0A381C651_9ENTR</name>
<dbReference type="RefSeq" id="WP_115628119.1">
    <property type="nucleotide sequence ID" value="NZ_UIGI01000001.1"/>
</dbReference>
<evidence type="ECO:0000259" key="3">
    <source>
        <dbReference type="PROSITE" id="PS51459"/>
    </source>
</evidence>
<dbReference type="AlphaFoldDB" id="A0A381C651"/>
<dbReference type="InterPro" id="IPR040198">
    <property type="entry name" value="Fido_containing"/>
</dbReference>
<gene>
    <name evidence="4" type="ORF">NCTC12119_01854</name>
</gene>
<dbReference type="PANTHER" id="PTHR13504:SF38">
    <property type="entry name" value="FIDO DOMAIN-CONTAINING PROTEIN"/>
    <property type="match status" value="1"/>
</dbReference>
<feature type="active site" evidence="1">
    <location>
        <position position="263"/>
    </location>
</feature>
<dbReference type="Pfam" id="PF02661">
    <property type="entry name" value="Fic"/>
    <property type="match status" value="1"/>
</dbReference>
<evidence type="ECO:0000256" key="1">
    <source>
        <dbReference type="PIRSR" id="PIRSR640198-1"/>
    </source>
</evidence>
<dbReference type="Gene3D" id="1.10.3290.10">
    <property type="entry name" value="Fido-like domain"/>
    <property type="match status" value="1"/>
</dbReference>
<dbReference type="PANTHER" id="PTHR13504">
    <property type="entry name" value="FIDO DOMAIN-CONTAINING PROTEIN DDB_G0283145"/>
    <property type="match status" value="1"/>
</dbReference>
<feature type="binding site" evidence="2">
    <location>
        <begin position="267"/>
        <end position="274"/>
    </location>
    <ligand>
        <name>ATP</name>
        <dbReference type="ChEBI" id="CHEBI:30616"/>
    </ligand>
</feature>
<dbReference type="PROSITE" id="PS51459">
    <property type="entry name" value="FIDO"/>
    <property type="match status" value="1"/>
</dbReference>
<dbReference type="Proteomes" id="UP000255528">
    <property type="component" value="Unassembled WGS sequence"/>
</dbReference>
<dbReference type="GO" id="GO:0005524">
    <property type="term" value="F:ATP binding"/>
    <property type="evidence" value="ECO:0007669"/>
    <property type="project" value="UniProtKB-KW"/>
</dbReference>